<reference evidence="1 2" key="1">
    <citation type="submission" date="2017-12" db="EMBL/GenBank/DDBJ databases">
        <title>Comparative genomics of Botrytis spp.</title>
        <authorList>
            <person name="Valero-Jimenez C.A."/>
            <person name="Tapia P."/>
            <person name="Veloso J."/>
            <person name="Silva-Moreno E."/>
            <person name="Staats M."/>
            <person name="Valdes J.H."/>
            <person name="Van Kan J.A.L."/>
        </authorList>
    </citation>
    <scope>NUCLEOTIDE SEQUENCE [LARGE SCALE GENOMIC DNA]</scope>
    <source>
        <strain evidence="1 2">Be9601</strain>
    </source>
</reference>
<proteinExistence type="predicted"/>
<dbReference type="Proteomes" id="UP000297229">
    <property type="component" value="Unassembled WGS sequence"/>
</dbReference>
<organism evidence="1 2">
    <name type="scientific">Botrytis elliptica</name>
    <dbReference type="NCBI Taxonomy" id="278938"/>
    <lineage>
        <taxon>Eukaryota</taxon>
        <taxon>Fungi</taxon>
        <taxon>Dikarya</taxon>
        <taxon>Ascomycota</taxon>
        <taxon>Pezizomycotina</taxon>
        <taxon>Leotiomycetes</taxon>
        <taxon>Helotiales</taxon>
        <taxon>Sclerotiniaceae</taxon>
        <taxon>Botrytis</taxon>
    </lineage>
</organism>
<name>A0A4Z1JW45_9HELO</name>
<evidence type="ECO:0000313" key="1">
    <source>
        <dbReference type="EMBL" id="TGO78111.1"/>
    </source>
</evidence>
<dbReference type="AlphaFoldDB" id="A0A4Z1JW45"/>
<accession>A0A4Z1JW45</accession>
<protein>
    <submittedName>
        <fullName evidence="1">Uncharacterized protein</fullName>
    </submittedName>
</protein>
<gene>
    <name evidence="1" type="ORF">BELL_0079g00070</name>
</gene>
<evidence type="ECO:0000313" key="2">
    <source>
        <dbReference type="Proteomes" id="UP000297229"/>
    </source>
</evidence>
<keyword evidence="2" id="KW-1185">Reference proteome</keyword>
<dbReference type="EMBL" id="PQXM01000079">
    <property type="protein sequence ID" value="TGO78111.1"/>
    <property type="molecule type" value="Genomic_DNA"/>
</dbReference>
<comment type="caution">
    <text evidence="1">The sequence shown here is derived from an EMBL/GenBank/DDBJ whole genome shotgun (WGS) entry which is preliminary data.</text>
</comment>
<sequence>MLRIAKNEALWKFNDSMTQPIFEVQRSCNGNSVIIDSAIYSIAIRPDTGPVPMSMQTLEFNPTGQRLC</sequence>